<feature type="region of interest" description="Disordered" evidence="1">
    <location>
        <begin position="2105"/>
        <end position="2162"/>
    </location>
</feature>
<feature type="compositionally biased region" description="Low complexity" evidence="1">
    <location>
        <begin position="1978"/>
        <end position="1987"/>
    </location>
</feature>
<feature type="compositionally biased region" description="Gly residues" evidence="1">
    <location>
        <begin position="294"/>
        <end position="320"/>
    </location>
</feature>
<feature type="region of interest" description="Disordered" evidence="1">
    <location>
        <begin position="1891"/>
        <end position="1923"/>
    </location>
</feature>
<feature type="compositionally biased region" description="Low complexity" evidence="1">
    <location>
        <begin position="2447"/>
        <end position="2474"/>
    </location>
</feature>
<evidence type="ECO:0000313" key="3">
    <source>
        <dbReference type="RefSeq" id="XP_027203175.1"/>
    </source>
</evidence>
<feature type="region of interest" description="Disordered" evidence="1">
    <location>
        <begin position="292"/>
        <end position="326"/>
    </location>
</feature>
<dbReference type="KEGG" id="dpte:113797059"/>
<evidence type="ECO:0000256" key="1">
    <source>
        <dbReference type="SAM" id="MobiDB-lite"/>
    </source>
</evidence>
<dbReference type="SUPFAM" id="SSF81995">
    <property type="entry name" value="beta-sandwich domain of Sec23/24"/>
    <property type="match status" value="1"/>
</dbReference>
<dbReference type="PANTHER" id="PTHR21696:SF2">
    <property type="entry name" value="PROTEIN UNC-79 HOMOLOG"/>
    <property type="match status" value="1"/>
</dbReference>
<dbReference type="Proteomes" id="UP000515146">
    <property type="component" value="Unplaced"/>
</dbReference>
<feature type="compositionally biased region" description="Polar residues" evidence="1">
    <location>
        <begin position="2276"/>
        <end position="2290"/>
    </location>
</feature>
<feature type="compositionally biased region" description="Polar residues" evidence="1">
    <location>
        <begin position="2002"/>
        <end position="2016"/>
    </location>
</feature>
<gene>
    <name evidence="3" type="primary">LOC113797059</name>
</gene>
<feature type="compositionally biased region" description="Gly residues" evidence="1">
    <location>
        <begin position="561"/>
        <end position="575"/>
    </location>
</feature>
<feature type="compositionally biased region" description="Gly residues" evidence="1">
    <location>
        <begin position="1526"/>
        <end position="1538"/>
    </location>
</feature>
<feature type="compositionally biased region" description="Polar residues" evidence="1">
    <location>
        <begin position="1442"/>
        <end position="1482"/>
    </location>
</feature>
<feature type="compositionally biased region" description="Low complexity" evidence="1">
    <location>
        <begin position="890"/>
        <end position="916"/>
    </location>
</feature>
<name>A0A6P6YD16_DERPT</name>
<feature type="compositionally biased region" description="Polar residues" evidence="1">
    <location>
        <begin position="2429"/>
        <end position="2438"/>
    </location>
</feature>
<dbReference type="FunCoup" id="A0A6P6YD16">
    <property type="interactions" value="20"/>
</dbReference>
<protein>
    <submittedName>
        <fullName evidence="3">Protein unc-79 homolog</fullName>
    </submittedName>
</protein>
<feature type="compositionally biased region" description="Low complexity" evidence="1">
    <location>
        <begin position="2053"/>
        <end position="2070"/>
    </location>
</feature>
<feature type="region of interest" description="Disordered" evidence="1">
    <location>
        <begin position="2276"/>
        <end position="2347"/>
    </location>
</feature>
<feature type="compositionally biased region" description="Polar residues" evidence="1">
    <location>
        <begin position="2482"/>
        <end position="2493"/>
    </location>
</feature>
<reference evidence="3" key="1">
    <citation type="submission" date="2025-08" db="UniProtKB">
        <authorList>
            <consortium name="RefSeq"/>
        </authorList>
    </citation>
    <scope>IDENTIFICATION</scope>
    <source>
        <strain evidence="3">Airmid</strain>
    </source>
</reference>
<feature type="region of interest" description="Disordered" evidence="1">
    <location>
        <begin position="1975"/>
        <end position="2027"/>
    </location>
</feature>
<dbReference type="CTD" id="57578"/>
<feature type="compositionally biased region" description="Acidic residues" evidence="1">
    <location>
        <begin position="1103"/>
        <end position="1122"/>
    </location>
</feature>
<dbReference type="PANTHER" id="PTHR21696">
    <property type="entry name" value="PROTEIN UNC-79 HOMOLOG"/>
    <property type="match status" value="1"/>
</dbReference>
<feature type="region of interest" description="Disordered" evidence="1">
    <location>
        <begin position="1099"/>
        <end position="1122"/>
    </location>
</feature>
<feature type="compositionally biased region" description="Polar residues" evidence="1">
    <location>
        <begin position="1891"/>
        <end position="1915"/>
    </location>
</feature>
<feature type="region of interest" description="Disordered" evidence="1">
    <location>
        <begin position="526"/>
        <end position="636"/>
    </location>
</feature>
<feature type="compositionally biased region" description="Gly residues" evidence="1">
    <location>
        <begin position="617"/>
        <end position="628"/>
    </location>
</feature>
<organism evidence="2 3">
    <name type="scientific">Dermatophagoides pteronyssinus</name>
    <name type="common">European house dust mite</name>
    <dbReference type="NCBI Taxonomy" id="6956"/>
    <lineage>
        <taxon>Eukaryota</taxon>
        <taxon>Metazoa</taxon>
        <taxon>Ecdysozoa</taxon>
        <taxon>Arthropoda</taxon>
        <taxon>Chelicerata</taxon>
        <taxon>Arachnida</taxon>
        <taxon>Acari</taxon>
        <taxon>Acariformes</taxon>
        <taxon>Sarcoptiformes</taxon>
        <taxon>Astigmata</taxon>
        <taxon>Psoroptidia</taxon>
        <taxon>Analgoidea</taxon>
        <taxon>Pyroglyphidae</taxon>
        <taxon>Dermatophagoidinae</taxon>
        <taxon>Dermatophagoides</taxon>
    </lineage>
</organism>
<dbReference type="OMA" id="VESPECH"/>
<feature type="compositionally biased region" description="Low complexity" evidence="1">
    <location>
        <begin position="2397"/>
        <end position="2415"/>
    </location>
</feature>
<keyword evidence="2" id="KW-1185">Reference proteome</keyword>
<proteinExistence type="predicted"/>
<feature type="region of interest" description="Disordered" evidence="1">
    <location>
        <begin position="875"/>
        <end position="916"/>
    </location>
</feature>
<feature type="compositionally biased region" description="Basic residues" evidence="1">
    <location>
        <begin position="2125"/>
        <end position="2134"/>
    </location>
</feature>
<feature type="region of interest" description="Disordered" evidence="1">
    <location>
        <begin position="1442"/>
        <end position="1555"/>
    </location>
</feature>
<feature type="region of interest" description="Disordered" evidence="1">
    <location>
        <begin position="2050"/>
        <end position="2070"/>
    </location>
</feature>
<feature type="compositionally biased region" description="Gly residues" evidence="1">
    <location>
        <begin position="583"/>
        <end position="607"/>
    </location>
</feature>
<dbReference type="RefSeq" id="XP_027203175.1">
    <property type="nucleotide sequence ID" value="XM_027347374.1"/>
</dbReference>
<dbReference type="InParanoid" id="A0A6P6YD16"/>
<feature type="compositionally biased region" description="Low complexity" evidence="1">
    <location>
        <begin position="2370"/>
        <end position="2387"/>
    </location>
</feature>
<dbReference type="Pfam" id="PF14776">
    <property type="entry name" value="UNC-79"/>
    <property type="match status" value="3"/>
</dbReference>
<feature type="compositionally biased region" description="Low complexity" evidence="1">
    <location>
        <begin position="2295"/>
        <end position="2339"/>
    </location>
</feature>
<feature type="compositionally biased region" description="Polar residues" evidence="1">
    <location>
        <begin position="1490"/>
        <end position="1513"/>
    </location>
</feature>
<sequence>MLKMGTRAASFSAKIRNLQDYHHRLLNGITPYPSIPDIINVLKFFSQALLTILRDVPCIPIDLIRDPNRDSIRIGFFPNLDYRNLFYTLSGMLDSFANIQSTLSSNAPIVFEYLLHALVCLVPFLEHEMMDSMPLTVANTISLNFISHQDIIDMLCYNILPFTLYNKSKENDGFDFAKASIPSILMTVLSHTDSLSLHSQLLECLMRLKSNIIQDLLVVIAYGTGKARHASVELLFQYWPGLNPSALDRKHLSEKHIQWKPLTCQNDTCQNTLNNEAVKICFAQIDLIQSSSQSGGGGGQSGGGGGGGQSGGGGGGGGQTAPGMTALPASIDLKGRPPIPLLICIECAESVREQNSLNKSIKSQDILLNVLHPMAEISYTCESKSCLGQQQQQQQQTTTIPSRPLHYHHQQQQQLQPAVVTCFSTECTSFNCNKPVRLCQQCHEQRHGYLIGQSLTPPPPPPTTTTTNIVNQQQQQQPSNIVAASSTTTGRNHLVQEHLRSFWQLPLEAQQHFTEAVVALLREAAANDKSSKEGERYMRTHGTGAYTGAMSSSLGADRMTGSGGGMGGVSGGQGVSSGQSNIGSGGQDVTGSGQGGGGTAGGVGGSNIGSSDRGRDGGGGGAGGGQGTTGDSNDSSIEERQLLSRYGIWLLIGLVDPAEANTNERIELLGRMLAMLCQWFHNTACLPDDQAGSALERIKSESIHGWLMKVIESQFCLFANCLVPSPPDHAQIGGHWECWPSMTNQIKEGFKRLLCLVPYDIITPDIWSYIMPFWMESFRYDLAEDELSELKILLSKVLDPDLSPLGLEADDMYRFISRSFDQQLPGEQEQALSWLQILTLLEIPVPMYLLEQMFLAGIKSFHSLREMCIQQQQQQKLDQDSKQPAKEDQQQQQQQEGQQQQQSSTTLTPPQQQQPEIIPQSASMSILPSSISMENIQQSELSCYVLMLDIIVKQFEYLPDQPGHKGFNDQQTNPRKIYQPLTLAKMSKSDSDFGFNTLVILYEMINTTECTSGPHTCHSSLQRPPDTSQMFKPDSVLTECFFCELCSIWYQLTLQIITLYSPIIELTVIPDLADQHMETETINTFAKLTKRNGLLFSLNGDNGQDDQDEDEEDKDDQEDDDNIDESEWIKQLTLSERLTLKLLQEIPVHSDPDVLYHLLQCLKLLTLHCGVFVQMAKHEQKREFFLRCQRKYLVISLWRLLQAEFSQISQIAVPLLLHCIALPGGLAVLVRTINSEFRSTDWCIRFAAIERVATFSQFIDQSSMKNSPSIQSALSSLFIHLIQTLDDINSSVAQRSLTALELMRAASLKIYVMCLEMQFDLVIVDRCLVLSSLLQLFNHLNERRILTWEFFLNRFDAIFVEAQVLPSAATTGTSAATRDLRNTNIHSETYKKKIIRAQEALGHIHLKRSLLPHHFSGRNEQRHLLSVAEFFTQALRSSTAVTRNNDFNQQQQAETTGENIDTSSTINTGQQQQQVSSKSNLFTKLHSHHSQTQLQLPQNSSMQIHQTNSSINLGNLGPSSSTAMVGGTGASTSSGGGAVSRSHHSHRSEKLKNLSASNQAAINRKSSKLAALTGSAFPNNFFQDQGQTKQDMAQEELMLFNVVHRQMDDNIAGGSGEYCDQETLHLLVFLFMQFLSYPDPQHPIDDKSLNRTQIIVLRHLNTLLGYSMSENIFLLSAYDLRRKSVFSAFISALPDVLDLNLSVGSLLLSLIFPILLYCPAEHHTIYLSDLDHYQSTYSLWLLSTNLRRSWLNSLIIILYKHQYATSNMNAKFIHHLIQIVQNTLESALEHKCNPNAAAARRRSREQQKESNVVAVGGKNQQQQQTTTATMTTMMANQMETETTTAVINQNYQQQQQQQQVKSMGSDSNDDTITTLSAAKMILAAEQQQQSITTGTGKQQQSIDSSITTKDSNVVNQKDEQQQPDEELNVMLMLIDKAKELEQQKYKDKQQPTIKKEIVKELDEIKVEKVEVYTDHYHQPQQQQQQQQSKPMKKSINKIPDEQSISSPQQSIVMETQTPPPPLPLERLLPVGGELCDAICTSLQRKPLYPSMLQQQQQQSSMDQSNEQQKPVTTTTNQPCCCCCAAATGQVCCLNYQQTLDAFRQLPPPPPIRNHSTERLLPIGPRPHHHHHHSRSLTGGSRSVERSTSSGPLHYSGKKSGRNRYLIRQHTTIATTTTMLADENLDKRLLSSSKSMDSMDPSLSLSSSSSKARLVIAKIRSEPEPELKKSQIILSPTSNSSTPPMMAKEMIVVQQQQQQQQQESSHVTKTIINQKMQKNISPLKSASSPNLNDGPIQQSSSSSQQQQQQQSKSIQQQQQQKQQRIPPTQTQTQPSSPTKIESPASLESSISIKTTSLTSTLKPMDKIIKSTSTSTTTTTTKSSKQQQQQKKKKKTKNKSSSSAIKSLQQQQQQTSSLVFPSVQQQQQQQSEIDTISPHSFSAPASARPTQQQQQQMSDTMMTDSQTQQPQSQSQSTKEHTGRSNDSTNSDLSYHQQQQQQQKQQFELCNCCDMPIEKFDEHELGLCLVALATFVHRNPTLAAPTLPQILKLTSRYALRCVFPWQMESNIHLPGNTASIARQFIRCTLHQLNSNGIFRQIFQTHSGDIIMFRSIAISLADFVELNQVTPLKELFEALTDDKQLPPLSQILLTLSNVATYFECVFVDYNVTQSCSLSTLSPIISSQYGANVPVMGASIVANQPWSDLMTPLENYLRRLSFNLIDIAPNIHNLVPLMRVLLALFKIPGIGAHRSILDPVTKILAHIFQHSPILLEHVRDLCIHCNRAYVRDRDRFCIARTFAQELVQALRFRTQAPDENIFALVQWALEDAGGSLPYSIALGLTGITVELPTTNATECLRCFIPELLEFIGDLHALAKLRSNFQGTSIHINQETLGGNLKAGISQFLALELTRLSGSDAKAITKYLPWLYSLPSIQNGPKEFSECISHVRLLSWILLGSLQHTALMKCHPSQSSLLVSQPIPLDVSNHVAEHIHVILAGFGSESKSSVVHMSALFYAFLLCQLWTVYCEQLASQNPPGSDAAHQNILVLTDFWTKVTPGILQIISHSMTEIPQLADTITLHFLSLIETLMECNSEILARLLPLWLPFFNSYPGQLSDHVSARLKTLISWPVPAQTKNDAMMLSTVLIRWLQRIQARMSQIEIQSSTVTQFYCV</sequence>
<feature type="compositionally biased region" description="Basic and acidic residues" evidence="1">
    <location>
        <begin position="526"/>
        <end position="538"/>
    </location>
</feature>
<feature type="region of interest" description="Disordered" evidence="1">
    <location>
        <begin position="2370"/>
        <end position="2495"/>
    </location>
</feature>
<dbReference type="InterPro" id="IPR024855">
    <property type="entry name" value="UNC79"/>
</dbReference>
<evidence type="ECO:0000313" key="2">
    <source>
        <dbReference type="Proteomes" id="UP000515146"/>
    </source>
</evidence>
<feature type="compositionally biased region" description="Basic and acidic residues" evidence="1">
    <location>
        <begin position="877"/>
        <end position="889"/>
    </location>
</feature>
<dbReference type="OrthoDB" id="6270916at2759"/>
<accession>A0A6P6YD16</accession>
<feature type="region of interest" description="Disordered" evidence="1">
    <location>
        <begin position="1797"/>
        <end position="1824"/>
    </location>
</feature>